<dbReference type="PRINTS" id="PR00625">
    <property type="entry name" value="JDOMAIN"/>
</dbReference>
<proteinExistence type="predicted"/>
<protein>
    <submittedName>
        <fullName evidence="2">J domain-containing protein</fullName>
    </submittedName>
</protein>
<gene>
    <name evidence="2" type="ORF">D7W81_00815</name>
</gene>
<sequence>MADDYYQILGVPRTASADDLKKAFRKLARQHHPDVNPGDKGAEEKFKRINTAFEVLGDAKKRALYDEFGEDAEKIGFDEKKAAAYRQYRAAQAAGGSGGGGIPFSTEGVDLGDLFNDIFGRAGAG</sequence>
<dbReference type="PANTHER" id="PTHR43096:SF10">
    <property type="entry name" value="CHAPERONE PROTEIN DNAJ A6, CHLOROPLASTIC"/>
    <property type="match status" value="1"/>
</dbReference>
<reference evidence="3" key="1">
    <citation type="submission" date="2018-09" db="EMBL/GenBank/DDBJ databases">
        <authorList>
            <person name="Livingstone P.G."/>
            <person name="Whitworth D.E."/>
        </authorList>
    </citation>
    <scope>NUCLEOTIDE SEQUENCE [LARGE SCALE GENOMIC DNA]</scope>
    <source>
        <strain evidence="3">AB050A</strain>
    </source>
</reference>
<evidence type="ECO:0000313" key="3">
    <source>
        <dbReference type="Proteomes" id="UP000267003"/>
    </source>
</evidence>
<comment type="caution">
    <text evidence="2">The sequence shown here is derived from an EMBL/GenBank/DDBJ whole genome shotgun (WGS) entry which is preliminary data.</text>
</comment>
<dbReference type="PROSITE" id="PS50076">
    <property type="entry name" value="DNAJ_2"/>
    <property type="match status" value="1"/>
</dbReference>
<keyword evidence="3" id="KW-1185">Reference proteome</keyword>
<dbReference type="InterPro" id="IPR001623">
    <property type="entry name" value="DnaJ_domain"/>
</dbReference>
<dbReference type="SMART" id="SM00271">
    <property type="entry name" value="DnaJ"/>
    <property type="match status" value="1"/>
</dbReference>
<feature type="domain" description="J" evidence="1">
    <location>
        <begin position="4"/>
        <end position="69"/>
    </location>
</feature>
<dbReference type="GO" id="GO:0042026">
    <property type="term" value="P:protein refolding"/>
    <property type="evidence" value="ECO:0007669"/>
    <property type="project" value="TreeGrafter"/>
</dbReference>
<feature type="non-terminal residue" evidence="2">
    <location>
        <position position="125"/>
    </location>
</feature>
<dbReference type="CDD" id="cd06257">
    <property type="entry name" value="DnaJ"/>
    <property type="match status" value="1"/>
</dbReference>
<dbReference type="InterPro" id="IPR018253">
    <property type="entry name" value="DnaJ_domain_CS"/>
</dbReference>
<dbReference type="AlphaFoldDB" id="A0A3A8RH30"/>
<accession>A0A3A8RH30</accession>
<dbReference type="GO" id="GO:0051082">
    <property type="term" value="F:unfolded protein binding"/>
    <property type="evidence" value="ECO:0007669"/>
    <property type="project" value="TreeGrafter"/>
</dbReference>
<dbReference type="Gene3D" id="1.10.287.110">
    <property type="entry name" value="DnaJ domain"/>
    <property type="match status" value="1"/>
</dbReference>
<dbReference type="PROSITE" id="PS00636">
    <property type="entry name" value="DNAJ_1"/>
    <property type="match status" value="1"/>
</dbReference>
<dbReference type="RefSeq" id="WP_147445299.1">
    <property type="nucleotide sequence ID" value="NZ_RAWK01000002.1"/>
</dbReference>
<organism evidence="2 3">
    <name type="scientific">Corallococcus aberystwythensis</name>
    <dbReference type="NCBI Taxonomy" id="2316722"/>
    <lineage>
        <taxon>Bacteria</taxon>
        <taxon>Pseudomonadati</taxon>
        <taxon>Myxococcota</taxon>
        <taxon>Myxococcia</taxon>
        <taxon>Myxococcales</taxon>
        <taxon>Cystobacterineae</taxon>
        <taxon>Myxococcaceae</taxon>
        <taxon>Corallococcus</taxon>
    </lineage>
</organism>
<dbReference type="GO" id="GO:0005737">
    <property type="term" value="C:cytoplasm"/>
    <property type="evidence" value="ECO:0007669"/>
    <property type="project" value="TreeGrafter"/>
</dbReference>
<name>A0A3A8RH30_9BACT</name>
<dbReference type="SUPFAM" id="SSF46565">
    <property type="entry name" value="Chaperone J-domain"/>
    <property type="match status" value="1"/>
</dbReference>
<dbReference type="Pfam" id="PF00226">
    <property type="entry name" value="DnaJ"/>
    <property type="match status" value="1"/>
</dbReference>
<dbReference type="Proteomes" id="UP000267003">
    <property type="component" value="Unassembled WGS sequence"/>
</dbReference>
<dbReference type="EMBL" id="RAWK01000002">
    <property type="protein sequence ID" value="RKH74724.1"/>
    <property type="molecule type" value="Genomic_DNA"/>
</dbReference>
<evidence type="ECO:0000259" key="1">
    <source>
        <dbReference type="PROSITE" id="PS50076"/>
    </source>
</evidence>
<dbReference type="PANTHER" id="PTHR43096">
    <property type="entry name" value="DNAJ HOMOLOG 1, MITOCHONDRIAL-RELATED"/>
    <property type="match status" value="1"/>
</dbReference>
<dbReference type="OrthoDB" id="9779889at2"/>
<dbReference type="InterPro" id="IPR036869">
    <property type="entry name" value="J_dom_sf"/>
</dbReference>
<evidence type="ECO:0000313" key="2">
    <source>
        <dbReference type="EMBL" id="RKH74724.1"/>
    </source>
</evidence>